<dbReference type="EMBL" id="GL883097">
    <property type="protein sequence ID" value="EGG09442.1"/>
    <property type="molecule type" value="Genomic_DNA"/>
</dbReference>
<name>F4RDQ9_MELLP</name>
<dbReference type="Proteomes" id="UP000001072">
    <property type="component" value="Unassembled WGS sequence"/>
</dbReference>
<evidence type="ECO:0000313" key="2">
    <source>
        <dbReference type="Proteomes" id="UP000001072"/>
    </source>
</evidence>
<proteinExistence type="predicted"/>
<evidence type="ECO:0000313" key="1">
    <source>
        <dbReference type="EMBL" id="EGG09442.1"/>
    </source>
</evidence>
<dbReference type="HOGENOM" id="CLU_004966_3_1_1"/>
<dbReference type="InParanoid" id="F4RDQ9"/>
<gene>
    <name evidence="1" type="ORF">MELLADRAFT_71236</name>
</gene>
<sequence>MKTVIPVDPFHFRSHKESDEFCQHYTDPKLFPELRDANGWYFNSSAGECTNVWYSGFASLARNMHPIRFNFMMEDMIKRRNDWLIRRLLKRENITFLGDLRQ</sequence>
<keyword evidence="2" id="KW-1185">Reference proteome</keyword>
<dbReference type="VEuPathDB" id="FungiDB:MELLADRAFT_71236"/>
<dbReference type="GeneID" id="18931766"/>
<dbReference type="RefSeq" id="XP_007407169.1">
    <property type="nucleotide sequence ID" value="XM_007407107.1"/>
</dbReference>
<protein>
    <submittedName>
        <fullName evidence="1">Uncharacterized protein</fullName>
    </submittedName>
</protein>
<reference evidence="2" key="1">
    <citation type="journal article" date="2011" name="Proc. Natl. Acad. Sci. U.S.A.">
        <title>Obligate biotrophy features unraveled by the genomic analysis of rust fungi.</title>
        <authorList>
            <person name="Duplessis S."/>
            <person name="Cuomo C.A."/>
            <person name="Lin Y.-C."/>
            <person name="Aerts A."/>
            <person name="Tisserant E."/>
            <person name="Veneault-Fourrey C."/>
            <person name="Joly D.L."/>
            <person name="Hacquard S."/>
            <person name="Amselem J."/>
            <person name="Cantarel B.L."/>
            <person name="Chiu R."/>
            <person name="Coutinho P.M."/>
            <person name="Feau N."/>
            <person name="Field M."/>
            <person name="Frey P."/>
            <person name="Gelhaye E."/>
            <person name="Goldberg J."/>
            <person name="Grabherr M.G."/>
            <person name="Kodira C.D."/>
            <person name="Kohler A."/>
            <person name="Kuees U."/>
            <person name="Lindquist E.A."/>
            <person name="Lucas S.M."/>
            <person name="Mago R."/>
            <person name="Mauceli E."/>
            <person name="Morin E."/>
            <person name="Murat C."/>
            <person name="Pangilinan J.L."/>
            <person name="Park R."/>
            <person name="Pearson M."/>
            <person name="Quesneville H."/>
            <person name="Rouhier N."/>
            <person name="Sakthikumar S."/>
            <person name="Salamov A.A."/>
            <person name="Schmutz J."/>
            <person name="Selles B."/>
            <person name="Shapiro H."/>
            <person name="Tanguay P."/>
            <person name="Tuskan G.A."/>
            <person name="Henrissat B."/>
            <person name="Van de Peer Y."/>
            <person name="Rouze P."/>
            <person name="Ellis J.G."/>
            <person name="Dodds P.N."/>
            <person name="Schein J.E."/>
            <person name="Zhong S."/>
            <person name="Hamelin R.C."/>
            <person name="Grigoriev I.V."/>
            <person name="Szabo L.J."/>
            <person name="Martin F."/>
        </authorList>
    </citation>
    <scope>NUCLEOTIDE SEQUENCE [LARGE SCALE GENOMIC DNA]</scope>
    <source>
        <strain evidence="2">98AG31 / pathotype 3-4-7</strain>
    </source>
</reference>
<dbReference type="KEGG" id="mlr:MELLADRAFT_71236"/>
<dbReference type="AlphaFoldDB" id="F4RDQ9"/>
<dbReference type="STRING" id="747676.F4RDQ9"/>
<dbReference type="OrthoDB" id="2501483at2759"/>
<accession>F4RDQ9</accession>
<organism evidence="2">
    <name type="scientific">Melampsora larici-populina (strain 98AG31 / pathotype 3-4-7)</name>
    <name type="common">Poplar leaf rust fungus</name>
    <dbReference type="NCBI Taxonomy" id="747676"/>
    <lineage>
        <taxon>Eukaryota</taxon>
        <taxon>Fungi</taxon>
        <taxon>Dikarya</taxon>
        <taxon>Basidiomycota</taxon>
        <taxon>Pucciniomycotina</taxon>
        <taxon>Pucciniomycetes</taxon>
        <taxon>Pucciniales</taxon>
        <taxon>Melampsoraceae</taxon>
        <taxon>Melampsora</taxon>
    </lineage>
</organism>